<dbReference type="Proteomes" id="UP000013200">
    <property type="component" value="Unassembled WGS sequence"/>
</dbReference>
<reference evidence="1 2" key="1">
    <citation type="submission" date="2013-02" db="EMBL/GenBank/DDBJ databases">
        <title>The Genome Sequence of Acinetobacter sp. NIPH 3623.</title>
        <authorList>
            <consortium name="The Broad Institute Genome Sequencing Platform"/>
            <consortium name="The Broad Institute Genome Sequencing Center for Infectious Disease"/>
            <person name="Cerqueira G."/>
            <person name="Feldgarden M."/>
            <person name="Courvalin P."/>
            <person name="Perichon B."/>
            <person name="Grillot-Courvalin C."/>
            <person name="Clermont D."/>
            <person name="Rocha E."/>
            <person name="Yoon E.-J."/>
            <person name="Nemec A."/>
            <person name="Walker B."/>
            <person name="Young S.K."/>
            <person name="Zeng Q."/>
            <person name="Gargeya S."/>
            <person name="Fitzgerald M."/>
            <person name="Haas B."/>
            <person name="Abouelleil A."/>
            <person name="Alvarado L."/>
            <person name="Arachchi H.M."/>
            <person name="Berlin A.M."/>
            <person name="Chapman S.B."/>
            <person name="Dewar J."/>
            <person name="Goldberg J."/>
            <person name="Griggs A."/>
            <person name="Gujja S."/>
            <person name="Hansen M."/>
            <person name="Howarth C."/>
            <person name="Imamovic A."/>
            <person name="Larimer J."/>
            <person name="McCowan C."/>
            <person name="Murphy C."/>
            <person name="Neiman D."/>
            <person name="Pearson M."/>
            <person name="Priest M."/>
            <person name="Roberts A."/>
            <person name="Saif S."/>
            <person name="Shea T."/>
            <person name="Sisk P."/>
            <person name="Sykes S."/>
            <person name="Wortman J."/>
            <person name="Nusbaum C."/>
            <person name="Birren B."/>
        </authorList>
    </citation>
    <scope>NUCLEOTIDE SEQUENCE [LARGE SCALE GENOMIC DNA]</scope>
    <source>
        <strain evidence="1 2">NIPH 3623</strain>
    </source>
</reference>
<evidence type="ECO:0000313" key="1">
    <source>
        <dbReference type="EMBL" id="ENX37511.1"/>
    </source>
</evidence>
<evidence type="ECO:0000313" key="2">
    <source>
        <dbReference type="Proteomes" id="UP000013200"/>
    </source>
</evidence>
<protein>
    <submittedName>
        <fullName evidence="1">Uncharacterized protein</fullName>
    </submittedName>
</protein>
<proteinExistence type="predicted"/>
<dbReference type="HOGENOM" id="CLU_3380085_0_0_6"/>
<dbReference type="AlphaFoldDB" id="N9R5F1"/>
<organism evidence="1 2">
    <name type="scientific">Acinetobacter courvalinii</name>
    <dbReference type="NCBI Taxonomy" id="280147"/>
    <lineage>
        <taxon>Bacteria</taxon>
        <taxon>Pseudomonadati</taxon>
        <taxon>Pseudomonadota</taxon>
        <taxon>Gammaproteobacteria</taxon>
        <taxon>Moraxellales</taxon>
        <taxon>Moraxellaceae</taxon>
        <taxon>Acinetobacter</taxon>
    </lineage>
</organism>
<gene>
    <name evidence="1" type="ORF">F888_02850</name>
</gene>
<dbReference type="EMBL" id="APSA01000007">
    <property type="protein sequence ID" value="ENX37511.1"/>
    <property type="molecule type" value="Genomic_DNA"/>
</dbReference>
<comment type="caution">
    <text evidence="1">The sequence shown here is derived from an EMBL/GenBank/DDBJ whole genome shotgun (WGS) entry which is preliminary data.</text>
</comment>
<accession>N9R5F1</accession>
<keyword evidence="2" id="KW-1185">Reference proteome</keyword>
<name>N9R5F1_9GAMM</name>
<sequence length="33" mass="3943">MLLLCMVQQGQRHWDEVIRGNYQDRSQNKDPIA</sequence>